<dbReference type="EMBL" id="JOJR01000228">
    <property type="protein sequence ID" value="RCN41637.1"/>
    <property type="molecule type" value="Genomic_DNA"/>
</dbReference>
<organism evidence="1 2">
    <name type="scientific">Ancylostoma caninum</name>
    <name type="common">Dog hookworm</name>
    <dbReference type="NCBI Taxonomy" id="29170"/>
    <lineage>
        <taxon>Eukaryota</taxon>
        <taxon>Metazoa</taxon>
        <taxon>Ecdysozoa</taxon>
        <taxon>Nematoda</taxon>
        <taxon>Chromadorea</taxon>
        <taxon>Rhabditida</taxon>
        <taxon>Rhabditina</taxon>
        <taxon>Rhabditomorpha</taxon>
        <taxon>Strongyloidea</taxon>
        <taxon>Ancylostomatidae</taxon>
        <taxon>Ancylostomatinae</taxon>
        <taxon>Ancylostoma</taxon>
    </lineage>
</organism>
<evidence type="ECO:0000313" key="2">
    <source>
        <dbReference type="Proteomes" id="UP000252519"/>
    </source>
</evidence>
<comment type="caution">
    <text evidence="1">The sequence shown here is derived from an EMBL/GenBank/DDBJ whole genome shotgun (WGS) entry which is preliminary data.</text>
</comment>
<name>A0A368GFN5_ANCCA</name>
<dbReference type="OrthoDB" id="10463117at2759"/>
<sequence>MEVVEQDLELDHLILHSEATQEDISSESQTPSLFGQVINSEELSLESIPQVEITQDDVSFSECKTPPASPVRHNIQPGLESTRSMSNFKAFDTNSTKVGLNYVIFKRLPFRMKRKEAFIAAVAYRHMVLRVRTNLKGIIVFLIRS</sequence>
<reference evidence="1 2" key="1">
    <citation type="submission" date="2014-10" db="EMBL/GenBank/DDBJ databases">
        <title>Draft genome of the hookworm Ancylostoma caninum.</title>
        <authorList>
            <person name="Mitreva M."/>
        </authorList>
    </citation>
    <scope>NUCLEOTIDE SEQUENCE [LARGE SCALE GENOMIC DNA]</scope>
    <source>
        <strain evidence="1 2">Baltimore</strain>
    </source>
</reference>
<keyword evidence="2" id="KW-1185">Reference proteome</keyword>
<dbReference type="Proteomes" id="UP000252519">
    <property type="component" value="Unassembled WGS sequence"/>
</dbReference>
<proteinExistence type="predicted"/>
<evidence type="ECO:0000313" key="1">
    <source>
        <dbReference type="EMBL" id="RCN41637.1"/>
    </source>
</evidence>
<dbReference type="AlphaFoldDB" id="A0A368GFN5"/>
<accession>A0A368GFN5</accession>
<gene>
    <name evidence="1" type="ORF">ANCCAN_12427</name>
</gene>
<protein>
    <submittedName>
        <fullName evidence="1">Uncharacterized protein</fullName>
    </submittedName>
</protein>